<accession>A0ABS2KHV1</accession>
<protein>
    <recommendedName>
        <fullName evidence="3">Cell division inhibitor SulA</fullName>
    </recommendedName>
</protein>
<comment type="caution">
    <text evidence="1">The sequence shown here is derived from an EMBL/GenBank/DDBJ whole genome shotgun (WGS) entry which is preliminary data.</text>
</comment>
<dbReference type="EMBL" id="JADIKF010000039">
    <property type="protein sequence ID" value="MBM7130332.1"/>
    <property type="molecule type" value="Genomic_DNA"/>
</dbReference>
<dbReference type="RefSeq" id="WP_204631928.1">
    <property type="nucleotide sequence ID" value="NZ_BSOC01000002.1"/>
</dbReference>
<organism evidence="1 2">
    <name type="scientific">Dyella mobilis</name>
    <dbReference type="NCBI Taxonomy" id="1849582"/>
    <lineage>
        <taxon>Bacteria</taxon>
        <taxon>Pseudomonadati</taxon>
        <taxon>Pseudomonadota</taxon>
        <taxon>Gammaproteobacteria</taxon>
        <taxon>Lysobacterales</taxon>
        <taxon>Rhodanobacteraceae</taxon>
        <taxon>Dyella</taxon>
    </lineage>
</organism>
<evidence type="ECO:0000313" key="2">
    <source>
        <dbReference type="Proteomes" id="UP001430193"/>
    </source>
</evidence>
<keyword evidence="2" id="KW-1185">Reference proteome</keyword>
<proteinExistence type="predicted"/>
<dbReference type="Proteomes" id="UP001430193">
    <property type="component" value="Unassembled WGS sequence"/>
</dbReference>
<reference evidence="1" key="1">
    <citation type="submission" date="2020-10" db="EMBL/GenBank/DDBJ databases">
        <title>Phylogeny of dyella-like bacteria.</title>
        <authorList>
            <person name="Fu J."/>
        </authorList>
    </citation>
    <scope>NUCLEOTIDE SEQUENCE</scope>
    <source>
        <strain evidence="1">DHON07</strain>
    </source>
</reference>
<gene>
    <name evidence="1" type="ORF">ISS99_12395</name>
</gene>
<sequence>MFGWLATRSLPLCSHAAPVAVSQRSRRIAPEAWIRALPGLGSVLYLHRTSRVPEDAVSPGALVAHHHLAPLLDIHTLVTTSVITDDGPREWLECLDRLGCTRARLHLLPDTDFLAWDALTASCQPERHPPRACSWRPDRAAVMQFRLRELAGLALLEPGHSASLSPLSSGIAARIAQAESAVLLK</sequence>
<evidence type="ECO:0008006" key="3">
    <source>
        <dbReference type="Google" id="ProtNLM"/>
    </source>
</evidence>
<name>A0ABS2KHV1_9GAMM</name>
<dbReference type="SUPFAM" id="SSF144064">
    <property type="entry name" value="Heme iron utilization protein-like"/>
    <property type="match status" value="1"/>
</dbReference>
<evidence type="ECO:0000313" key="1">
    <source>
        <dbReference type="EMBL" id="MBM7130332.1"/>
    </source>
</evidence>